<proteinExistence type="inferred from homology"/>
<evidence type="ECO:0000256" key="8">
    <source>
        <dbReference type="ARBA" id="ARBA00023316"/>
    </source>
</evidence>
<evidence type="ECO:0000256" key="7">
    <source>
        <dbReference type="ARBA" id="ARBA00022984"/>
    </source>
</evidence>
<evidence type="ECO:0000259" key="11">
    <source>
        <dbReference type="PROSITE" id="PS52029"/>
    </source>
</evidence>
<feature type="signal peptide" evidence="10">
    <location>
        <begin position="1"/>
        <end position="25"/>
    </location>
</feature>
<comment type="similarity">
    <text evidence="2">Belongs to the YkuD family.</text>
</comment>
<keyword evidence="7 9" id="KW-0573">Peptidoglycan synthesis</keyword>
<evidence type="ECO:0000256" key="6">
    <source>
        <dbReference type="ARBA" id="ARBA00022960"/>
    </source>
</evidence>
<name>A0A839T8I0_AZOMA</name>
<comment type="caution">
    <text evidence="12">The sequence shown here is derived from an EMBL/GenBank/DDBJ whole genome shotgun (WGS) entry which is preliminary data.</text>
</comment>
<dbReference type="RefSeq" id="WP_183166866.1">
    <property type="nucleotide sequence ID" value="NZ_JACHXI010000011.1"/>
</dbReference>
<keyword evidence="8 9" id="KW-0961">Cell wall biogenesis/degradation</keyword>
<dbReference type="CDD" id="cd16913">
    <property type="entry name" value="YkuD_like"/>
    <property type="match status" value="1"/>
</dbReference>
<protein>
    <submittedName>
        <fullName evidence="12">L,D-transpeptidase ErfK/SrfK</fullName>
    </submittedName>
</protein>
<dbReference type="GO" id="GO:0008360">
    <property type="term" value="P:regulation of cell shape"/>
    <property type="evidence" value="ECO:0007669"/>
    <property type="project" value="UniProtKB-UniRule"/>
</dbReference>
<dbReference type="InterPro" id="IPR005490">
    <property type="entry name" value="LD_TPept_cat_dom"/>
</dbReference>
<keyword evidence="13" id="KW-1185">Reference proteome</keyword>
<dbReference type="GO" id="GO:0018104">
    <property type="term" value="P:peptidoglycan-protein cross-linking"/>
    <property type="evidence" value="ECO:0007669"/>
    <property type="project" value="TreeGrafter"/>
</dbReference>
<dbReference type="Gene3D" id="2.40.440.10">
    <property type="entry name" value="L,D-transpeptidase catalytic domain-like"/>
    <property type="match status" value="1"/>
</dbReference>
<dbReference type="AlphaFoldDB" id="A0A839T8I0"/>
<comment type="pathway">
    <text evidence="1 9">Cell wall biogenesis; peptidoglycan biosynthesis.</text>
</comment>
<evidence type="ECO:0000313" key="13">
    <source>
        <dbReference type="Proteomes" id="UP000549250"/>
    </source>
</evidence>
<dbReference type="PANTHER" id="PTHR30582">
    <property type="entry name" value="L,D-TRANSPEPTIDASE"/>
    <property type="match status" value="1"/>
</dbReference>
<keyword evidence="5" id="KW-0378">Hydrolase</keyword>
<accession>A0A839T8I0</accession>
<evidence type="ECO:0000256" key="3">
    <source>
        <dbReference type="ARBA" id="ARBA00022676"/>
    </source>
</evidence>
<evidence type="ECO:0000256" key="1">
    <source>
        <dbReference type="ARBA" id="ARBA00004752"/>
    </source>
</evidence>
<dbReference type="Pfam" id="PF03734">
    <property type="entry name" value="YkuD"/>
    <property type="match status" value="1"/>
</dbReference>
<feature type="chain" id="PRO_5032709468" evidence="10">
    <location>
        <begin position="26"/>
        <end position="324"/>
    </location>
</feature>
<dbReference type="PANTHER" id="PTHR30582:SF24">
    <property type="entry name" value="L,D-TRANSPEPTIDASE ERFK_SRFK-RELATED"/>
    <property type="match status" value="1"/>
</dbReference>
<evidence type="ECO:0000256" key="5">
    <source>
        <dbReference type="ARBA" id="ARBA00022801"/>
    </source>
</evidence>
<keyword evidence="3" id="KW-0328">Glycosyltransferase</keyword>
<evidence type="ECO:0000256" key="2">
    <source>
        <dbReference type="ARBA" id="ARBA00005992"/>
    </source>
</evidence>
<evidence type="ECO:0000256" key="4">
    <source>
        <dbReference type="ARBA" id="ARBA00022679"/>
    </source>
</evidence>
<gene>
    <name evidence="12" type="ORF">FHR87_002363</name>
</gene>
<feature type="active site" description="Proton donor/acceptor" evidence="9">
    <location>
        <position position="193"/>
    </location>
</feature>
<feature type="domain" description="L,D-TPase catalytic" evidence="11">
    <location>
        <begin position="98"/>
        <end position="233"/>
    </location>
</feature>
<dbReference type="SUPFAM" id="SSF141523">
    <property type="entry name" value="L,D-transpeptidase catalytic domain-like"/>
    <property type="match status" value="1"/>
</dbReference>
<keyword evidence="10" id="KW-0732">Signal</keyword>
<dbReference type="GO" id="GO:0005576">
    <property type="term" value="C:extracellular region"/>
    <property type="evidence" value="ECO:0007669"/>
    <property type="project" value="TreeGrafter"/>
</dbReference>
<organism evidence="12 13">
    <name type="scientific">Azomonas macrocytogenes</name>
    <name type="common">Azotobacter macrocytogenes</name>
    <dbReference type="NCBI Taxonomy" id="69962"/>
    <lineage>
        <taxon>Bacteria</taxon>
        <taxon>Pseudomonadati</taxon>
        <taxon>Pseudomonadota</taxon>
        <taxon>Gammaproteobacteria</taxon>
        <taxon>Pseudomonadales</taxon>
        <taxon>Pseudomonadaceae</taxon>
        <taxon>Azomonas</taxon>
    </lineage>
</organism>
<evidence type="ECO:0000256" key="9">
    <source>
        <dbReference type="PROSITE-ProRule" id="PRU01373"/>
    </source>
</evidence>
<dbReference type="PROSITE" id="PS52029">
    <property type="entry name" value="LD_TPASE"/>
    <property type="match status" value="1"/>
</dbReference>
<dbReference type="GO" id="GO:0071972">
    <property type="term" value="F:peptidoglycan L,D-transpeptidase activity"/>
    <property type="evidence" value="ECO:0007669"/>
    <property type="project" value="TreeGrafter"/>
</dbReference>
<dbReference type="UniPathway" id="UPA00219"/>
<dbReference type="InterPro" id="IPR038063">
    <property type="entry name" value="Transpep_catalytic_dom"/>
</dbReference>
<reference evidence="12 13" key="1">
    <citation type="submission" date="2020-08" db="EMBL/GenBank/DDBJ databases">
        <title>Genomic Encyclopedia of Type Strains, Phase III (KMG-III): the genomes of soil and plant-associated and newly described type strains.</title>
        <authorList>
            <person name="Whitman W."/>
        </authorList>
    </citation>
    <scope>NUCLEOTIDE SEQUENCE [LARGE SCALE GENOMIC DNA]</scope>
    <source>
        <strain evidence="12 13">CECT 4462</strain>
    </source>
</reference>
<dbReference type="GO" id="GO:0071555">
    <property type="term" value="P:cell wall organization"/>
    <property type="evidence" value="ECO:0007669"/>
    <property type="project" value="UniProtKB-UniRule"/>
</dbReference>
<evidence type="ECO:0000256" key="10">
    <source>
        <dbReference type="SAM" id="SignalP"/>
    </source>
</evidence>
<dbReference type="Proteomes" id="UP000549250">
    <property type="component" value="Unassembled WGS sequence"/>
</dbReference>
<evidence type="ECO:0000313" key="12">
    <source>
        <dbReference type="EMBL" id="MBB3103953.1"/>
    </source>
</evidence>
<feature type="active site" description="Nucleophile" evidence="9">
    <location>
        <position position="209"/>
    </location>
</feature>
<dbReference type="InterPro" id="IPR050979">
    <property type="entry name" value="LD-transpeptidase"/>
</dbReference>
<keyword evidence="6 9" id="KW-0133">Cell shape</keyword>
<dbReference type="GO" id="GO:0016757">
    <property type="term" value="F:glycosyltransferase activity"/>
    <property type="evidence" value="ECO:0007669"/>
    <property type="project" value="UniProtKB-KW"/>
</dbReference>
<sequence>MLFRTSSIACCLSLAASLLADPAMALELQLPPQGDDVVGQIQVVQAQYKDTFAELGELYNLGYTEMVAANPGVDPWLPGEGTDIVLPTRFILPPGPRDGIVINLAEYRLYYFPKGENVVHTYPLGIGREGWSSPIAITKITAKTPNPAWYPPQSIRDEHAADGDPLPKIVPPGPDNPLGPFKFNLGLPGYLIHGSNKQFGIGTRVSHGCFRMLNSDLLHLAGIVGVGTKVRIINEPYKFGMREGKLYLEVHAPLQGKEGKEASSLMDKHASVANELLKYDQAKSSFHLDWEIVRDIVATEDGLPVSIAEQSPTTFAGQVATPGT</sequence>
<dbReference type="EMBL" id="JACHXI010000011">
    <property type="protein sequence ID" value="MBB3103953.1"/>
    <property type="molecule type" value="Genomic_DNA"/>
</dbReference>
<keyword evidence="4" id="KW-0808">Transferase</keyword>